<dbReference type="VEuPathDB" id="AmoebaDB:ACA1_173800"/>
<dbReference type="Pfam" id="PF00153">
    <property type="entry name" value="Mito_carr"/>
    <property type="match status" value="3"/>
</dbReference>
<evidence type="ECO:0000313" key="12">
    <source>
        <dbReference type="EMBL" id="ELR24722.1"/>
    </source>
</evidence>
<accession>L8HHN8</accession>
<feature type="repeat" description="Solcar" evidence="10">
    <location>
        <begin position="14"/>
        <end position="106"/>
    </location>
</feature>
<dbReference type="GeneID" id="14925747"/>
<dbReference type="RefSeq" id="XP_004356622.1">
    <property type="nucleotide sequence ID" value="XM_004356569.1"/>
</dbReference>
<evidence type="ECO:0000256" key="3">
    <source>
        <dbReference type="ARBA" id="ARBA00022448"/>
    </source>
</evidence>
<evidence type="ECO:0000256" key="7">
    <source>
        <dbReference type="ARBA" id="ARBA00022989"/>
    </source>
</evidence>
<dbReference type="InterPro" id="IPR018108">
    <property type="entry name" value="MCP_transmembrane"/>
</dbReference>
<dbReference type="GO" id="GO:0005743">
    <property type="term" value="C:mitochondrial inner membrane"/>
    <property type="evidence" value="ECO:0007669"/>
    <property type="project" value="UniProtKB-SubCell"/>
</dbReference>
<dbReference type="PROSITE" id="PS50920">
    <property type="entry name" value="SOLCAR"/>
    <property type="match status" value="3"/>
</dbReference>
<keyword evidence="7" id="KW-1133">Transmembrane helix</keyword>
<comment type="similarity">
    <text evidence="2 11">Belongs to the mitochondrial carrier (TC 2.A.29) family.</text>
</comment>
<evidence type="ECO:0000256" key="10">
    <source>
        <dbReference type="PROSITE-ProRule" id="PRU00282"/>
    </source>
</evidence>
<dbReference type="OrthoDB" id="427452at2759"/>
<dbReference type="PANTHER" id="PTHR45671:SF10">
    <property type="entry name" value="SOLUTE CARRIER FAMILY 25 MEMBER 3"/>
    <property type="match status" value="1"/>
</dbReference>
<evidence type="ECO:0000256" key="4">
    <source>
        <dbReference type="ARBA" id="ARBA00022692"/>
    </source>
</evidence>
<evidence type="ECO:0000256" key="11">
    <source>
        <dbReference type="RuleBase" id="RU000488"/>
    </source>
</evidence>
<dbReference type="InterPro" id="IPR044677">
    <property type="entry name" value="SLC25A3/Pic2/Mir1-like"/>
</dbReference>
<dbReference type="EMBL" id="KB007811">
    <property type="protein sequence ID" value="ELR24722.1"/>
    <property type="molecule type" value="Genomic_DNA"/>
</dbReference>
<evidence type="ECO:0000256" key="9">
    <source>
        <dbReference type="ARBA" id="ARBA00023136"/>
    </source>
</evidence>
<evidence type="ECO:0000256" key="8">
    <source>
        <dbReference type="ARBA" id="ARBA00023128"/>
    </source>
</evidence>
<keyword evidence="9 10" id="KW-0472">Membrane</keyword>
<dbReference type="Proteomes" id="UP000011083">
    <property type="component" value="Unassembled WGS sequence"/>
</dbReference>
<gene>
    <name evidence="12" type="ORF">ACA1_173800</name>
</gene>
<keyword evidence="4 10" id="KW-0812">Transmembrane</keyword>
<dbReference type="SUPFAM" id="SSF103506">
    <property type="entry name" value="Mitochondrial carrier"/>
    <property type="match status" value="1"/>
</dbReference>
<keyword evidence="5" id="KW-0677">Repeat</keyword>
<name>L8HHN8_ACACF</name>
<keyword evidence="8" id="KW-0496">Mitochondrion</keyword>
<evidence type="ECO:0000256" key="5">
    <source>
        <dbReference type="ARBA" id="ARBA00022737"/>
    </source>
</evidence>
<organism evidence="12 13">
    <name type="scientific">Acanthamoeba castellanii (strain ATCC 30010 / Neff)</name>
    <dbReference type="NCBI Taxonomy" id="1257118"/>
    <lineage>
        <taxon>Eukaryota</taxon>
        <taxon>Amoebozoa</taxon>
        <taxon>Discosea</taxon>
        <taxon>Longamoebia</taxon>
        <taxon>Centramoebida</taxon>
        <taxon>Acanthamoebidae</taxon>
        <taxon>Acanthamoeba</taxon>
    </lineage>
</organism>
<dbReference type="FunFam" id="1.50.40.10:FF:000046">
    <property type="entry name" value="Phosphate carrier protein, mitochondrial"/>
    <property type="match status" value="1"/>
</dbReference>
<dbReference type="PANTHER" id="PTHR45671">
    <property type="entry name" value="SOLUTE CARRIER FAMILY 25 (MITOCHONDRIAL CARRIER PHOSPHATE CARRIER), MEMBER 3, LIKE-RELATED-RELATED"/>
    <property type="match status" value="1"/>
</dbReference>
<dbReference type="STRING" id="1257118.L8HHN8"/>
<evidence type="ECO:0000256" key="2">
    <source>
        <dbReference type="ARBA" id="ARBA00006375"/>
    </source>
</evidence>
<feature type="repeat" description="Solcar" evidence="10">
    <location>
        <begin position="119"/>
        <end position="203"/>
    </location>
</feature>
<keyword evidence="13" id="KW-1185">Reference proteome</keyword>
<dbReference type="KEGG" id="acan:ACA1_173800"/>
<proteinExistence type="inferred from homology"/>
<dbReference type="OMA" id="YKGAIWL"/>
<feature type="repeat" description="Solcar" evidence="10">
    <location>
        <begin position="219"/>
        <end position="308"/>
    </location>
</feature>
<dbReference type="GO" id="GO:0005315">
    <property type="term" value="F:phosphate transmembrane transporter activity"/>
    <property type="evidence" value="ECO:0007669"/>
    <property type="project" value="InterPro"/>
</dbReference>
<dbReference type="InterPro" id="IPR023395">
    <property type="entry name" value="MCP_dom_sf"/>
</dbReference>
<comment type="subcellular location">
    <subcellularLocation>
        <location evidence="1">Mitochondrion inner membrane</location>
        <topology evidence="1">Multi-pass membrane protein</topology>
    </subcellularLocation>
</comment>
<dbReference type="GO" id="GO:1990547">
    <property type="term" value="P:mitochondrial phosphate ion transmembrane transport"/>
    <property type="evidence" value="ECO:0007669"/>
    <property type="project" value="InterPro"/>
</dbReference>
<keyword evidence="3 11" id="KW-0813">Transport</keyword>
<evidence type="ECO:0000313" key="13">
    <source>
        <dbReference type="Proteomes" id="UP000011083"/>
    </source>
</evidence>
<protein>
    <submittedName>
        <fullName evidence="12">Mitochondrial phosphate transporter, putative</fullName>
    </submittedName>
</protein>
<evidence type="ECO:0000256" key="6">
    <source>
        <dbReference type="ARBA" id="ARBA00022792"/>
    </source>
</evidence>
<keyword evidence="6" id="KW-0999">Mitochondrion inner membrane</keyword>
<evidence type="ECO:0000256" key="1">
    <source>
        <dbReference type="ARBA" id="ARBA00004448"/>
    </source>
</evidence>
<dbReference type="PROSITE" id="PS51257">
    <property type="entry name" value="PROKAR_LIPOPROTEIN"/>
    <property type="match status" value="1"/>
</dbReference>
<dbReference type="Gene3D" id="1.50.40.10">
    <property type="entry name" value="Mitochondrial carrier domain"/>
    <property type="match status" value="1"/>
</dbReference>
<dbReference type="AlphaFoldDB" id="L8HHN8"/>
<sequence length="325" mass="34930">MATQQKPIKLYSLEYFAACGLGGILSCGLTHTAVTPIDLVKCNAQANPEHFKNTVQGFRAIYSGSLTSIGFGSGVSGLLKGWGPTLWGYSLQGLFKFGLYEVFKHYFAEAVGPENAFKYRDLVYMGASASAEFFADIALCPFEAIKVRIQTSPSFARGIIDGLPKFIKAEGFGNLYAGLGPLWARQIPYTIIKFVAFERICEAIYAMLPKKKEDMSKTEQMGVIFAAGYTAGIICGAVSHPADTMVSKINKIKSSGSLGEKMKLIYSGTPEAPGIGFAGLWKGFGPRVVMIGTLTGLQWFIYGAFKAYVGLPTPGASAPAGDKKH</sequence>
<reference evidence="12 13" key="1">
    <citation type="journal article" date="2013" name="Genome Biol.">
        <title>Genome of Acanthamoeba castellanii highlights extensive lateral gene transfer and early evolution of tyrosine kinase signaling.</title>
        <authorList>
            <person name="Clarke M."/>
            <person name="Lohan A.J."/>
            <person name="Liu B."/>
            <person name="Lagkouvardos I."/>
            <person name="Roy S."/>
            <person name="Zafar N."/>
            <person name="Bertelli C."/>
            <person name="Schilde C."/>
            <person name="Kianianmomeni A."/>
            <person name="Burglin T.R."/>
            <person name="Frech C."/>
            <person name="Turcotte B."/>
            <person name="Kopec K.O."/>
            <person name="Synnott J.M."/>
            <person name="Choo C."/>
            <person name="Paponov I."/>
            <person name="Finkler A."/>
            <person name="Soon Heng Tan C."/>
            <person name="Hutchins A.P."/>
            <person name="Weinmeier T."/>
            <person name="Rattei T."/>
            <person name="Chu J.S."/>
            <person name="Gimenez G."/>
            <person name="Irimia M."/>
            <person name="Rigden D.J."/>
            <person name="Fitzpatrick D.A."/>
            <person name="Lorenzo-Morales J."/>
            <person name="Bateman A."/>
            <person name="Chiu C.H."/>
            <person name="Tang P."/>
            <person name="Hegemann P."/>
            <person name="Fromm H."/>
            <person name="Raoult D."/>
            <person name="Greub G."/>
            <person name="Miranda-Saavedra D."/>
            <person name="Chen N."/>
            <person name="Nash P."/>
            <person name="Ginger M.L."/>
            <person name="Horn M."/>
            <person name="Schaap P."/>
            <person name="Caler L."/>
            <person name="Loftus B."/>
        </authorList>
    </citation>
    <scope>NUCLEOTIDE SEQUENCE [LARGE SCALE GENOMIC DNA]</scope>
    <source>
        <strain evidence="12 13">Neff</strain>
    </source>
</reference>